<evidence type="ECO:0000256" key="1">
    <source>
        <dbReference type="SAM" id="Phobius"/>
    </source>
</evidence>
<feature type="transmembrane region" description="Helical" evidence="1">
    <location>
        <begin position="35"/>
        <end position="55"/>
    </location>
</feature>
<proteinExistence type="predicted"/>
<sequence>MSKHEPKSDSIAGGALLALAILAGAAIGIALGQPMIGAVAGTAIGAAIALAVYVTDRRRRG</sequence>
<evidence type="ECO:0000313" key="3">
    <source>
        <dbReference type="Proteomes" id="UP000295493"/>
    </source>
</evidence>
<evidence type="ECO:0000313" key="2">
    <source>
        <dbReference type="EMBL" id="TDN78788.1"/>
    </source>
</evidence>
<keyword evidence="1" id="KW-0472">Membrane</keyword>
<keyword evidence="1" id="KW-0812">Transmembrane</keyword>
<organism evidence="2 3">
    <name type="scientific">Stakelama pacifica</name>
    <dbReference type="NCBI Taxonomy" id="517720"/>
    <lineage>
        <taxon>Bacteria</taxon>
        <taxon>Pseudomonadati</taxon>
        <taxon>Pseudomonadota</taxon>
        <taxon>Alphaproteobacteria</taxon>
        <taxon>Sphingomonadales</taxon>
        <taxon>Sphingomonadaceae</taxon>
        <taxon>Stakelama</taxon>
    </lineage>
</organism>
<gene>
    <name evidence="2" type="ORF">EV664_11552</name>
</gene>
<dbReference type="RefSeq" id="WP_133496835.1">
    <property type="nucleotide sequence ID" value="NZ_BMLU01000014.1"/>
</dbReference>
<dbReference type="Proteomes" id="UP000295493">
    <property type="component" value="Unassembled WGS sequence"/>
</dbReference>
<protein>
    <submittedName>
        <fullName evidence="2">Uncharacterized protein</fullName>
    </submittedName>
</protein>
<keyword evidence="1" id="KW-1133">Transmembrane helix</keyword>
<comment type="caution">
    <text evidence="2">The sequence shown here is derived from an EMBL/GenBank/DDBJ whole genome shotgun (WGS) entry which is preliminary data.</text>
</comment>
<accession>A0A4V3BSB0</accession>
<reference evidence="2 3" key="1">
    <citation type="submission" date="2019-03" db="EMBL/GenBank/DDBJ databases">
        <title>Genomic Encyclopedia of Type Strains, Phase IV (KMG-IV): sequencing the most valuable type-strain genomes for metagenomic binning, comparative biology and taxonomic classification.</title>
        <authorList>
            <person name="Goeker M."/>
        </authorList>
    </citation>
    <scope>NUCLEOTIDE SEQUENCE [LARGE SCALE GENOMIC DNA]</scope>
    <source>
        <strain evidence="2 3">DSM 25059</strain>
    </source>
</reference>
<keyword evidence="3" id="KW-1185">Reference proteome</keyword>
<dbReference type="AlphaFoldDB" id="A0A4V3BSB0"/>
<dbReference type="EMBL" id="SNWD01000015">
    <property type="protein sequence ID" value="TDN78788.1"/>
    <property type="molecule type" value="Genomic_DNA"/>
</dbReference>
<name>A0A4V3BSB0_9SPHN</name>